<dbReference type="EMBL" id="QZAS01000005">
    <property type="protein sequence ID" value="THX15595.1"/>
    <property type="molecule type" value="Genomic_DNA"/>
</dbReference>
<dbReference type="InterPro" id="IPR020471">
    <property type="entry name" value="AKR"/>
</dbReference>
<comment type="similarity">
    <text evidence="1">Belongs to the aldo/keto reductase family.</text>
</comment>
<evidence type="ECO:0000259" key="6">
    <source>
        <dbReference type="Pfam" id="PF00248"/>
    </source>
</evidence>
<dbReference type="InterPro" id="IPR023210">
    <property type="entry name" value="NADP_OxRdtase_dom"/>
</dbReference>
<accession>A0A4S9D5S3</accession>
<feature type="binding site" evidence="4">
    <location>
        <position position="141"/>
    </location>
    <ligand>
        <name>substrate</name>
    </ligand>
</feature>
<dbReference type="Gene3D" id="3.20.20.100">
    <property type="entry name" value="NADP-dependent oxidoreductase domain"/>
    <property type="match status" value="1"/>
</dbReference>
<dbReference type="Pfam" id="PF00248">
    <property type="entry name" value="Aldo_ket_red"/>
    <property type="match status" value="1"/>
</dbReference>
<dbReference type="PANTHER" id="PTHR43827">
    <property type="entry name" value="2,5-DIKETO-D-GLUCONIC ACID REDUCTASE"/>
    <property type="match status" value="1"/>
</dbReference>
<feature type="active site" description="Proton donor" evidence="3">
    <location>
        <position position="82"/>
    </location>
</feature>
<dbReference type="InterPro" id="IPR036812">
    <property type="entry name" value="NAD(P)_OxRdtase_dom_sf"/>
</dbReference>
<protein>
    <submittedName>
        <fullName evidence="7">Aldo-keto reductase</fullName>
    </submittedName>
</protein>
<dbReference type="CDD" id="cd19071">
    <property type="entry name" value="AKR_AKR1-5-like"/>
    <property type="match status" value="1"/>
</dbReference>
<evidence type="ECO:0000256" key="3">
    <source>
        <dbReference type="PIRSR" id="PIRSR000097-1"/>
    </source>
</evidence>
<feature type="domain" description="NADP-dependent oxidoreductase" evidence="6">
    <location>
        <begin position="66"/>
        <end position="294"/>
    </location>
</feature>
<evidence type="ECO:0000256" key="5">
    <source>
        <dbReference type="PIRSR" id="PIRSR000097-3"/>
    </source>
</evidence>
<evidence type="ECO:0000256" key="1">
    <source>
        <dbReference type="ARBA" id="ARBA00007905"/>
    </source>
</evidence>
<proteinExistence type="inferred from homology"/>
<feature type="site" description="Lowers pKa of active site Tyr" evidence="5">
    <location>
        <position position="107"/>
    </location>
</feature>
<dbReference type="FunFam" id="3.20.20.100:FF:000015">
    <property type="entry name" value="Oxidoreductase, aldo/keto reductase family"/>
    <property type="match status" value="1"/>
</dbReference>
<evidence type="ECO:0000256" key="4">
    <source>
        <dbReference type="PIRSR" id="PIRSR000097-2"/>
    </source>
</evidence>
<evidence type="ECO:0000256" key="2">
    <source>
        <dbReference type="ARBA" id="ARBA00023002"/>
    </source>
</evidence>
<dbReference type="PANTHER" id="PTHR43827:SF13">
    <property type="entry name" value="ALDO_KETO REDUCTASE FAMILY PROTEIN"/>
    <property type="match status" value="1"/>
</dbReference>
<sequence>MSPLQRLSALSNQLIGSSKVQTRAYTMSSQFTLQSTLALPNSSVKIPALGFGVYQSHGPTCKKSCLTALEAGYRHIDSAQYYANEQLVGDAVKESNVDRKDVFITTKILSPGKDEEETYQSLVESVNKIDEGGYVDLFLIHSPSSGPQGRKTMWTALERLHKEGKAKAIGVSNFGKGQIEELKTFAKVWPPHVNQIELHPWNQQRVAVEYCQANNIVVEAYCPLVRNQKADDPTLKSLSEKYKKSTGQVLIRYCLQKGWVPLPKSDTPSRIKDNADIYDFEISKEDMSKLDDLDQGAAGAIVQAVDN</sequence>
<organism evidence="7">
    <name type="scientific">Aureobasidium pullulans</name>
    <name type="common">Black yeast</name>
    <name type="synonym">Pullularia pullulans</name>
    <dbReference type="NCBI Taxonomy" id="5580"/>
    <lineage>
        <taxon>Eukaryota</taxon>
        <taxon>Fungi</taxon>
        <taxon>Dikarya</taxon>
        <taxon>Ascomycota</taxon>
        <taxon>Pezizomycotina</taxon>
        <taxon>Dothideomycetes</taxon>
        <taxon>Dothideomycetidae</taxon>
        <taxon>Dothideales</taxon>
        <taxon>Saccotheciaceae</taxon>
        <taxon>Aureobasidium</taxon>
    </lineage>
</organism>
<dbReference type="PROSITE" id="PS00062">
    <property type="entry name" value="ALDOKETO_REDUCTASE_2"/>
    <property type="match status" value="1"/>
</dbReference>
<dbReference type="PIRSF" id="PIRSF000097">
    <property type="entry name" value="AKR"/>
    <property type="match status" value="1"/>
</dbReference>
<reference evidence="7" key="1">
    <citation type="submission" date="2018-10" db="EMBL/GenBank/DDBJ databases">
        <title>Fifty Aureobasidium pullulans genomes reveal a recombining polyextremotolerant generalist.</title>
        <authorList>
            <person name="Gostincar C."/>
            <person name="Turk M."/>
            <person name="Zajc J."/>
            <person name="Gunde-Cimerman N."/>
        </authorList>
    </citation>
    <scope>NUCLEOTIDE SEQUENCE [LARGE SCALE GENOMIC DNA]</scope>
    <source>
        <strain evidence="7">EXF-10085</strain>
    </source>
</reference>
<dbReference type="InterPro" id="IPR018170">
    <property type="entry name" value="Aldo/ket_reductase_CS"/>
</dbReference>
<keyword evidence="2" id="KW-0560">Oxidoreductase</keyword>
<dbReference type="GO" id="GO:0016491">
    <property type="term" value="F:oxidoreductase activity"/>
    <property type="evidence" value="ECO:0007669"/>
    <property type="project" value="UniProtKB-KW"/>
</dbReference>
<dbReference type="PRINTS" id="PR00069">
    <property type="entry name" value="ALDKETRDTASE"/>
</dbReference>
<dbReference type="SUPFAM" id="SSF51430">
    <property type="entry name" value="NAD(P)-linked oxidoreductase"/>
    <property type="match status" value="1"/>
</dbReference>
<name>A0A4S9D5S3_AURPU</name>
<dbReference type="AlphaFoldDB" id="A0A4S9D5S3"/>
<dbReference type="PROSITE" id="PS00798">
    <property type="entry name" value="ALDOKETO_REDUCTASE_1"/>
    <property type="match status" value="1"/>
</dbReference>
<evidence type="ECO:0000313" key="7">
    <source>
        <dbReference type="EMBL" id="THX15595.1"/>
    </source>
</evidence>
<gene>
    <name evidence="7" type="ORF">D6D13_02071</name>
</gene>
<comment type="caution">
    <text evidence="7">The sequence shown here is derived from an EMBL/GenBank/DDBJ whole genome shotgun (WGS) entry which is preliminary data.</text>
</comment>